<dbReference type="SUPFAM" id="SSF55729">
    <property type="entry name" value="Acyl-CoA N-acyltransferases (Nat)"/>
    <property type="match status" value="1"/>
</dbReference>
<dbReference type="PROSITE" id="PS51186">
    <property type="entry name" value="GNAT"/>
    <property type="match status" value="1"/>
</dbReference>
<reference evidence="2 3" key="1">
    <citation type="submission" date="2022-09" db="EMBL/GenBank/DDBJ databases">
        <authorList>
            <person name="Han X.L."/>
            <person name="Wang Q."/>
            <person name="Lu T."/>
        </authorList>
    </citation>
    <scope>NUCLEOTIDE SEQUENCE [LARGE SCALE GENOMIC DNA]</scope>
    <source>
        <strain evidence="2 3">WQ 127069</strain>
    </source>
</reference>
<dbReference type="InterPro" id="IPR000182">
    <property type="entry name" value="GNAT_dom"/>
</dbReference>
<comment type="caution">
    <text evidence="2">The sequence shown here is derived from an EMBL/GenBank/DDBJ whole genome shotgun (WGS) entry which is preliminary data.</text>
</comment>
<name>A0ABT2USP7_9BACL</name>
<dbReference type="RefSeq" id="WP_262688426.1">
    <property type="nucleotide sequence ID" value="NZ_JAOQIO010000124.1"/>
</dbReference>
<protein>
    <submittedName>
        <fullName evidence="2">GNAT family N-acetyltransferase</fullName>
    </submittedName>
</protein>
<gene>
    <name evidence="2" type="ORF">OB236_36755</name>
</gene>
<evidence type="ECO:0000259" key="1">
    <source>
        <dbReference type="PROSITE" id="PS51186"/>
    </source>
</evidence>
<sequence length="377" mass="40442">MDIRLVKNDELQQAVQLADDVFRKPGQSSMGTSFPFLFAPGLSHSYGAFVDGRLVSFMGLVPFVIHVGDARLNVFSMGAVCTHPDYRGQGIAGQMLDRCKQHAEEAGASLLFISGDRSLYTRVHCYPFGLTEHFTLDAEGAVRLKAAASALQAGDSPLQLRPFQAADAFALHAAAATREVAYEQSVTDLGRMIDAEAYASCMKLEHQTLVAAHGTGSVDSFAVIAAPGRSADSKPPTAIEFAGPAAHVGSLLAEAVERLNLTQLKIPVSWHEQQLLGLLQEAAVPYETKANNGTVYVVNPQRVLEQAFPVADKDLKQAFAITSLEEGSYKVKAGDTSIEVNPAELVSLLFDPLSPLKPLLPGWSTIPLPHTSGLNYI</sequence>
<dbReference type="EMBL" id="JAOQIO010000124">
    <property type="protein sequence ID" value="MCU6797689.1"/>
    <property type="molecule type" value="Genomic_DNA"/>
</dbReference>
<dbReference type="CDD" id="cd04301">
    <property type="entry name" value="NAT_SF"/>
    <property type="match status" value="1"/>
</dbReference>
<keyword evidence="3" id="KW-1185">Reference proteome</keyword>
<feature type="domain" description="N-acetyltransferase" evidence="1">
    <location>
        <begin position="1"/>
        <end position="149"/>
    </location>
</feature>
<accession>A0ABT2USP7</accession>
<evidence type="ECO:0000313" key="2">
    <source>
        <dbReference type="EMBL" id="MCU6797689.1"/>
    </source>
</evidence>
<evidence type="ECO:0000313" key="3">
    <source>
        <dbReference type="Proteomes" id="UP001652445"/>
    </source>
</evidence>
<organism evidence="2 3">
    <name type="scientific">Paenibacillus baimaensis</name>
    <dbReference type="NCBI Taxonomy" id="2982185"/>
    <lineage>
        <taxon>Bacteria</taxon>
        <taxon>Bacillati</taxon>
        <taxon>Bacillota</taxon>
        <taxon>Bacilli</taxon>
        <taxon>Bacillales</taxon>
        <taxon>Paenibacillaceae</taxon>
        <taxon>Paenibacillus</taxon>
    </lineage>
</organism>
<dbReference type="Pfam" id="PF13527">
    <property type="entry name" value="Acetyltransf_9"/>
    <property type="match status" value="1"/>
</dbReference>
<dbReference type="Gene3D" id="3.40.630.30">
    <property type="match status" value="1"/>
</dbReference>
<dbReference type="Proteomes" id="UP001652445">
    <property type="component" value="Unassembled WGS sequence"/>
</dbReference>
<dbReference type="InterPro" id="IPR016181">
    <property type="entry name" value="Acyl_CoA_acyltransferase"/>
</dbReference>
<proteinExistence type="predicted"/>